<evidence type="ECO:0008006" key="5">
    <source>
        <dbReference type="Google" id="ProtNLM"/>
    </source>
</evidence>
<feature type="coiled-coil region" evidence="1">
    <location>
        <begin position="219"/>
        <end position="246"/>
    </location>
</feature>
<dbReference type="Gene3D" id="1.10.150.50">
    <property type="entry name" value="Transcription Factor, Ets-1"/>
    <property type="match status" value="1"/>
</dbReference>
<feature type="coiled-coil region" evidence="1">
    <location>
        <begin position="168"/>
        <end position="195"/>
    </location>
</feature>
<feature type="region of interest" description="Disordered" evidence="2">
    <location>
        <begin position="788"/>
        <end position="808"/>
    </location>
</feature>
<evidence type="ECO:0000256" key="2">
    <source>
        <dbReference type="SAM" id="MobiDB-lite"/>
    </source>
</evidence>
<evidence type="ECO:0000313" key="3">
    <source>
        <dbReference type="EMBL" id="KAF5400390.1"/>
    </source>
</evidence>
<dbReference type="InterPro" id="IPR013761">
    <property type="entry name" value="SAM/pointed_sf"/>
</dbReference>
<accession>A0A8J4WR37</accession>
<evidence type="ECO:0000313" key="4">
    <source>
        <dbReference type="Proteomes" id="UP000748531"/>
    </source>
</evidence>
<feature type="region of interest" description="Disordered" evidence="2">
    <location>
        <begin position="454"/>
        <end position="474"/>
    </location>
</feature>
<protein>
    <recommendedName>
        <fullName evidence="5">SAM domain-containing protein</fullName>
    </recommendedName>
</protein>
<keyword evidence="1" id="KW-0175">Coiled coil</keyword>
<feature type="region of interest" description="Disordered" evidence="2">
    <location>
        <begin position="516"/>
        <end position="564"/>
    </location>
</feature>
<reference evidence="3" key="1">
    <citation type="submission" date="2019-05" db="EMBL/GenBank/DDBJ databases">
        <title>Annotation for the trematode Paragonimus heterotremus.</title>
        <authorList>
            <person name="Choi Y.-J."/>
        </authorList>
    </citation>
    <scope>NUCLEOTIDE SEQUENCE</scope>
    <source>
        <strain evidence="3">LC</strain>
    </source>
</reference>
<proteinExistence type="predicted"/>
<organism evidence="3 4">
    <name type="scientific">Paragonimus heterotremus</name>
    <dbReference type="NCBI Taxonomy" id="100268"/>
    <lineage>
        <taxon>Eukaryota</taxon>
        <taxon>Metazoa</taxon>
        <taxon>Spiralia</taxon>
        <taxon>Lophotrochozoa</taxon>
        <taxon>Platyhelminthes</taxon>
        <taxon>Trematoda</taxon>
        <taxon>Digenea</taxon>
        <taxon>Plagiorchiida</taxon>
        <taxon>Troglotremata</taxon>
        <taxon>Troglotrematidae</taxon>
        <taxon>Paragonimus</taxon>
    </lineage>
</organism>
<sequence length="808" mass="90095">MNSASENCQRTLQRTKIPGENDLFFNNARLASLTNDSFATANEAALELNNSRAVSTETFPGRLYSLAKQLQSCVQERKESDNTSHINPSEVEDITHRFLNGIKGLHKKQFDVHDYSPVELRSGSTLANIPDKDHNPNARFDSAMCTLSICSSVPLALHPNGGNMNPNDESLKARLAQLQKQVKAQSLRIAELEQNREQPFRSTLDNMASLDQLDLLAELSKQQVKIANLEQAKNDLEVELLKLQNRIVELSCYVQKDASGGMCDQTSSHLGLETSCANGLSSHPYSSNQTLHCLQLPVSTDPYGKNAVSHMVNDANDGSHILFRNPQPTMSPSPQVVVSPTGSAYSSRNLTEAYMLPLSSTSYNSGPHTASFLTSGQYKSVSLHELRHHKVEPQDQYPLFHTPCSGYIAESNNTLSPTDSVYSPVYASLHNGSGKQLPPQYGSDYHRQAYLSNRARSPPIIKTDQARTLSPRSPVYTSKQEIRPFTVFSGKAATLSPLMRRAKTPTGRLDTAVQHIPMSQPSKSPEADQDQNTSGSARDIDRCRRQRGSSIFENQSSKTQSDSRFKHLFRDRPFRWLLNHSMRKREASVDCTTLTDSKSQLYDSSFGRSNSLRLSGSTKQPTSLTYPVAVVEPAVRLREKDILPSNSLSFPHIPVRQSVPNMSSSSSQTVWIDNPPTDFFSIVASVCGTPVTDSRLPTLATPLEQMDYVDFIHWDKDMVSAWLYELGFGYAVSSTRRWLHQGSDLVRASRKEVEHLNSLRWLGHVLRMSSCGRLSDRRCMYSNCRRNTSTQKGGAFENSRRADRGRRG</sequence>
<gene>
    <name evidence="3" type="ORF">PHET_06017</name>
</gene>
<name>A0A8J4WR37_9TREM</name>
<dbReference type="OrthoDB" id="6516566at2759"/>
<comment type="caution">
    <text evidence="3">The sequence shown here is derived from an EMBL/GenBank/DDBJ whole genome shotgun (WGS) entry which is preliminary data.</text>
</comment>
<dbReference type="AlphaFoldDB" id="A0A8J4WR37"/>
<evidence type="ECO:0000256" key="1">
    <source>
        <dbReference type="SAM" id="Coils"/>
    </source>
</evidence>
<dbReference type="Proteomes" id="UP000748531">
    <property type="component" value="Unassembled WGS sequence"/>
</dbReference>
<feature type="compositionally biased region" description="Polar residues" evidence="2">
    <location>
        <begin position="548"/>
        <end position="560"/>
    </location>
</feature>
<dbReference type="EMBL" id="LUCH01003230">
    <property type="protein sequence ID" value="KAF5400390.1"/>
    <property type="molecule type" value="Genomic_DNA"/>
</dbReference>
<keyword evidence="4" id="KW-1185">Reference proteome</keyword>